<dbReference type="OrthoDB" id="434749at2759"/>
<keyword evidence="2" id="KW-1185">Reference proteome</keyword>
<comment type="caution">
    <text evidence="1">The sequence shown here is derived from an EMBL/GenBank/DDBJ whole genome shotgun (WGS) entry which is preliminary data.</text>
</comment>
<evidence type="ECO:0000313" key="1">
    <source>
        <dbReference type="EMBL" id="CAE7221939.1"/>
    </source>
</evidence>
<dbReference type="EMBL" id="CAJNIZ010003381">
    <property type="protein sequence ID" value="CAE7221939.1"/>
    <property type="molecule type" value="Genomic_DNA"/>
</dbReference>
<evidence type="ECO:0000313" key="2">
    <source>
        <dbReference type="Proteomes" id="UP000649617"/>
    </source>
</evidence>
<proteinExistence type="predicted"/>
<gene>
    <name evidence="1" type="ORF">SPIL2461_LOCUS2964</name>
</gene>
<dbReference type="AlphaFoldDB" id="A0A812K6R0"/>
<protein>
    <submittedName>
        <fullName evidence="1">Uncharacterized protein</fullName>
    </submittedName>
</protein>
<sequence>MEAYNEPIPNNIPPEKRLPLVENKLKRFMAQFDDKVQILDLKSGQTIIKDRNLFIKRYTCVFRESGSKLQGSCLKRFYFDSSGPTYCIDYEMHESLVTAMPGTPPDGKLGVRDPRTEHLIVLYEEKGGKLTRMWLRPDSEKLGSDTYAGEDILAASEAYKQFEAKLKEVTGGKLGERIFHNYHDIPSVG</sequence>
<dbReference type="Proteomes" id="UP000649617">
    <property type="component" value="Unassembled WGS sequence"/>
</dbReference>
<organism evidence="1 2">
    <name type="scientific">Symbiodinium pilosum</name>
    <name type="common">Dinoflagellate</name>
    <dbReference type="NCBI Taxonomy" id="2952"/>
    <lineage>
        <taxon>Eukaryota</taxon>
        <taxon>Sar</taxon>
        <taxon>Alveolata</taxon>
        <taxon>Dinophyceae</taxon>
        <taxon>Suessiales</taxon>
        <taxon>Symbiodiniaceae</taxon>
        <taxon>Symbiodinium</taxon>
    </lineage>
</organism>
<name>A0A812K6R0_SYMPI</name>
<reference evidence="1" key="1">
    <citation type="submission" date="2021-02" db="EMBL/GenBank/DDBJ databases">
        <authorList>
            <person name="Dougan E. K."/>
            <person name="Rhodes N."/>
            <person name="Thang M."/>
            <person name="Chan C."/>
        </authorList>
    </citation>
    <scope>NUCLEOTIDE SEQUENCE</scope>
</reference>
<accession>A0A812K6R0</accession>